<dbReference type="Proteomes" id="UP001302745">
    <property type="component" value="Unassembled WGS sequence"/>
</dbReference>
<dbReference type="CDD" id="cd15760">
    <property type="entry name" value="FYVE_scVPS27p_like"/>
    <property type="match status" value="1"/>
</dbReference>
<evidence type="ECO:0000256" key="1">
    <source>
        <dbReference type="ARBA" id="ARBA00022723"/>
    </source>
</evidence>
<reference evidence="7" key="1">
    <citation type="journal article" date="2023" name="Mol. Phylogenet. Evol.">
        <title>Genome-scale phylogeny and comparative genomics of the fungal order Sordariales.</title>
        <authorList>
            <person name="Hensen N."/>
            <person name="Bonometti L."/>
            <person name="Westerberg I."/>
            <person name="Brannstrom I.O."/>
            <person name="Guillou S."/>
            <person name="Cros-Aarteil S."/>
            <person name="Calhoun S."/>
            <person name="Haridas S."/>
            <person name="Kuo A."/>
            <person name="Mondo S."/>
            <person name="Pangilinan J."/>
            <person name="Riley R."/>
            <person name="LaButti K."/>
            <person name="Andreopoulos B."/>
            <person name="Lipzen A."/>
            <person name="Chen C."/>
            <person name="Yan M."/>
            <person name="Daum C."/>
            <person name="Ng V."/>
            <person name="Clum A."/>
            <person name="Steindorff A."/>
            <person name="Ohm R.A."/>
            <person name="Martin F."/>
            <person name="Silar P."/>
            <person name="Natvig D.O."/>
            <person name="Lalanne C."/>
            <person name="Gautier V."/>
            <person name="Ament-Velasquez S.L."/>
            <person name="Kruys A."/>
            <person name="Hutchinson M.I."/>
            <person name="Powell A.J."/>
            <person name="Barry K."/>
            <person name="Miller A.N."/>
            <person name="Grigoriev I.V."/>
            <person name="Debuchy R."/>
            <person name="Gladieux P."/>
            <person name="Hiltunen Thoren M."/>
            <person name="Johannesson H."/>
        </authorList>
    </citation>
    <scope>NUCLEOTIDE SEQUENCE</scope>
    <source>
        <strain evidence="7">CBS 538.74</strain>
    </source>
</reference>
<feature type="domain" description="FYVE-type" evidence="6">
    <location>
        <begin position="185"/>
        <end position="240"/>
    </location>
</feature>
<feature type="compositionally biased region" description="Low complexity" evidence="5">
    <location>
        <begin position="20"/>
        <end position="37"/>
    </location>
</feature>
<sequence length="305" mass="34046">MATDFIMPRMPGEQQNLYYSPAQQQRQQFRPQQRAPFQPSPIPTGYPASTQHNSPVSPLGTPGSTSPTGSNQNHITDPNRPKLYVPAVLRPTKFPSKEPAIRPKPENDNIAAEEGLRPNGSFMSLGGLSAFGRLSRRSTGDSAKCVDDNWNGNWDLDQFPKPTGVPSRKHWKPDQESAVCDHATCKRYFSYFTRRHHCRKCGNIFCDQHSTFEIPLDQDANFNPRGEASRACGHCNVQFKEWRRLATNSKPASQDSPNGAHHDHQVDTPTTPVTASPINPNPNGLPLPTSEVAHSVPRDWNWSTF</sequence>
<dbReference type="PANTHER" id="PTHR23164">
    <property type="entry name" value="EARLY ENDOSOME ANTIGEN 1"/>
    <property type="match status" value="1"/>
</dbReference>
<dbReference type="InterPro" id="IPR017455">
    <property type="entry name" value="Znf_FYVE-rel"/>
</dbReference>
<feature type="region of interest" description="Disordered" evidence="5">
    <location>
        <begin position="247"/>
        <end position="305"/>
    </location>
</feature>
<evidence type="ECO:0000259" key="6">
    <source>
        <dbReference type="PROSITE" id="PS50178"/>
    </source>
</evidence>
<dbReference type="AlphaFoldDB" id="A0AAN6VT08"/>
<dbReference type="Pfam" id="PF01363">
    <property type="entry name" value="FYVE"/>
    <property type="match status" value="1"/>
</dbReference>
<proteinExistence type="predicted"/>
<dbReference type="InterPro" id="IPR000306">
    <property type="entry name" value="Znf_FYVE"/>
</dbReference>
<evidence type="ECO:0000256" key="5">
    <source>
        <dbReference type="SAM" id="MobiDB-lite"/>
    </source>
</evidence>
<dbReference type="GO" id="GO:0008270">
    <property type="term" value="F:zinc ion binding"/>
    <property type="evidence" value="ECO:0007669"/>
    <property type="project" value="UniProtKB-KW"/>
</dbReference>
<keyword evidence="8" id="KW-1185">Reference proteome</keyword>
<dbReference type="EMBL" id="MU856862">
    <property type="protein sequence ID" value="KAK4156717.1"/>
    <property type="molecule type" value="Genomic_DNA"/>
</dbReference>
<evidence type="ECO:0000256" key="3">
    <source>
        <dbReference type="ARBA" id="ARBA00022833"/>
    </source>
</evidence>
<dbReference type="InterPro" id="IPR013083">
    <property type="entry name" value="Znf_RING/FYVE/PHD"/>
</dbReference>
<keyword evidence="3" id="KW-0862">Zinc</keyword>
<dbReference type="InterPro" id="IPR011011">
    <property type="entry name" value="Znf_FYVE_PHD"/>
</dbReference>
<organism evidence="7 8">
    <name type="scientific">Chaetomidium leptoderma</name>
    <dbReference type="NCBI Taxonomy" id="669021"/>
    <lineage>
        <taxon>Eukaryota</taxon>
        <taxon>Fungi</taxon>
        <taxon>Dikarya</taxon>
        <taxon>Ascomycota</taxon>
        <taxon>Pezizomycotina</taxon>
        <taxon>Sordariomycetes</taxon>
        <taxon>Sordariomycetidae</taxon>
        <taxon>Sordariales</taxon>
        <taxon>Chaetomiaceae</taxon>
        <taxon>Chaetomidium</taxon>
    </lineage>
</organism>
<dbReference type="SMART" id="SM00064">
    <property type="entry name" value="FYVE"/>
    <property type="match status" value="1"/>
</dbReference>
<reference evidence="7" key="2">
    <citation type="submission" date="2023-05" db="EMBL/GenBank/DDBJ databases">
        <authorList>
            <consortium name="Lawrence Berkeley National Laboratory"/>
            <person name="Steindorff A."/>
            <person name="Hensen N."/>
            <person name="Bonometti L."/>
            <person name="Westerberg I."/>
            <person name="Brannstrom I.O."/>
            <person name="Guillou S."/>
            <person name="Cros-Aarteil S."/>
            <person name="Calhoun S."/>
            <person name="Haridas S."/>
            <person name="Kuo A."/>
            <person name="Mondo S."/>
            <person name="Pangilinan J."/>
            <person name="Riley R."/>
            <person name="Labutti K."/>
            <person name="Andreopoulos B."/>
            <person name="Lipzen A."/>
            <person name="Chen C."/>
            <person name="Yanf M."/>
            <person name="Daum C."/>
            <person name="Ng V."/>
            <person name="Clum A."/>
            <person name="Ohm R."/>
            <person name="Martin F."/>
            <person name="Silar P."/>
            <person name="Natvig D."/>
            <person name="Lalanne C."/>
            <person name="Gautier V."/>
            <person name="Ament-Velasquez S.L."/>
            <person name="Kruys A."/>
            <person name="Hutchinson M.I."/>
            <person name="Powell A.J."/>
            <person name="Barry K."/>
            <person name="Miller A.N."/>
            <person name="Grigoriev I.V."/>
            <person name="Debuchy R."/>
            <person name="Gladieux P."/>
            <person name="Thoren M.H."/>
            <person name="Johannesson H."/>
        </authorList>
    </citation>
    <scope>NUCLEOTIDE SEQUENCE</scope>
    <source>
        <strain evidence="7">CBS 538.74</strain>
    </source>
</reference>
<feature type="compositionally biased region" description="Polar residues" evidence="5">
    <location>
        <begin position="267"/>
        <end position="276"/>
    </location>
</feature>
<dbReference type="PROSITE" id="PS50178">
    <property type="entry name" value="ZF_FYVE"/>
    <property type="match status" value="1"/>
</dbReference>
<protein>
    <recommendedName>
        <fullName evidence="6">FYVE-type domain-containing protein</fullName>
    </recommendedName>
</protein>
<keyword evidence="1" id="KW-0479">Metal-binding</keyword>
<evidence type="ECO:0000313" key="7">
    <source>
        <dbReference type="EMBL" id="KAK4156717.1"/>
    </source>
</evidence>
<dbReference type="Gene3D" id="3.30.40.10">
    <property type="entry name" value="Zinc/RING finger domain, C3HC4 (zinc finger)"/>
    <property type="match status" value="1"/>
</dbReference>
<accession>A0AAN6VT08</accession>
<evidence type="ECO:0000256" key="4">
    <source>
        <dbReference type="PROSITE-ProRule" id="PRU00091"/>
    </source>
</evidence>
<dbReference type="PANTHER" id="PTHR23164:SF30">
    <property type="entry name" value="EARLY ENDOSOME ANTIGEN 1"/>
    <property type="match status" value="1"/>
</dbReference>
<feature type="region of interest" description="Disordered" evidence="5">
    <location>
        <begin position="1"/>
        <end position="82"/>
    </location>
</feature>
<feature type="compositionally biased region" description="Polar residues" evidence="5">
    <location>
        <begin position="247"/>
        <end position="257"/>
    </location>
</feature>
<evidence type="ECO:0000256" key="2">
    <source>
        <dbReference type="ARBA" id="ARBA00022771"/>
    </source>
</evidence>
<comment type="caution">
    <text evidence="7">The sequence shown here is derived from an EMBL/GenBank/DDBJ whole genome shotgun (WGS) entry which is preliminary data.</text>
</comment>
<dbReference type="SUPFAM" id="SSF57903">
    <property type="entry name" value="FYVE/PHD zinc finger"/>
    <property type="match status" value="1"/>
</dbReference>
<feature type="compositionally biased region" description="Polar residues" evidence="5">
    <location>
        <begin position="47"/>
        <end position="76"/>
    </location>
</feature>
<keyword evidence="2 4" id="KW-0863">Zinc-finger</keyword>
<evidence type="ECO:0000313" key="8">
    <source>
        <dbReference type="Proteomes" id="UP001302745"/>
    </source>
</evidence>
<gene>
    <name evidence="7" type="ORF">C8A00DRAFT_40841</name>
</gene>
<name>A0AAN6VT08_9PEZI</name>